<dbReference type="PANTHER" id="PTHR31661">
    <property type="entry name" value="SIMILAR TO CDNA SEQUENCE BC052040"/>
    <property type="match status" value="1"/>
</dbReference>
<evidence type="ECO:0000256" key="5">
    <source>
        <dbReference type="ARBA" id="ARBA00023480"/>
    </source>
</evidence>
<evidence type="ECO:0000256" key="4">
    <source>
        <dbReference type="ARBA" id="ARBA00023242"/>
    </source>
</evidence>
<evidence type="ECO:0000256" key="2">
    <source>
        <dbReference type="ARBA" id="ARBA00004496"/>
    </source>
</evidence>
<dbReference type="GO" id="GO:0005634">
    <property type="term" value="C:nucleus"/>
    <property type="evidence" value="ECO:0007669"/>
    <property type="project" value="UniProtKB-SubCell"/>
</dbReference>
<organism evidence="6 7">
    <name type="scientific">Blastocystis sp. subtype 1 (strain ATCC 50177 / NandII)</name>
    <dbReference type="NCBI Taxonomy" id="478820"/>
    <lineage>
        <taxon>Eukaryota</taxon>
        <taxon>Sar</taxon>
        <taxon>Stramenopiles</taxon>
        <taxon>Bigyra</taxon>
        <taxon>Opalozoa</taxon>
        <taxon>Opalinata</taxon>
        <taxon>Blastocystidae</taxon>
        <taxon>Blastocystis</taxon>
    </lineage>
</organism>
<protein>
    <recommendedName>
        <fullName evidence="5">CDAN1-interacting nuclease 1</fullName>
    </recommendedName>
</protein>
<keyword evidence="3" id="KW-0963">Cytoplasm</keyword>
<reference evidence="6 7" key="1">
    <citation type="submission" date="2016-05" db="EMBL/GenBank/DDBJ databases">
        <title>Nuclear genome of Blastocystis sp. subtype 1 NandII.</title>
        <authorList>
            <person name="Gentekaki E."/>
            <person name="Curtis B."/>
            <person name="Stairs C."/>
            <person name="Eme L."/>
            <person name="Herman E."/>
            <person name="Klimes V."/>
            <person name="Arias M.C."/>
            <person name="Elias M."/>
            <person name="Hilliou F."/>
            <person name="Klute M."/>
            <person name="Malik S.-B."/>
            <person name="Pightling A."/>
            <person name="Rachubinski R."/>
            <person name="Salas D."/>
            <person name="Schlacht A."/>
            <person name="Suga H."/>
            <person name="Archibald J."/>
            <person name="Ball S.G."/>
            <person name="Clark G."/>
            <person name="Dacks J."/>
            <person name="Van Der Giezen M."/>
            <person name="Tsaousis A."/>
            <person name="Roger A."/>
        </authorList>
    </citation>
    <scope>NUCLEOTIDE SEQUENCE [LARGE SCALE GENOMIC DNA]</scope>
    <source>
        <strain evidence="7">ATCC 50177 / NandII</strain>
    </source>
</reference>
<evidence type="ECO:0000313" key="6">
    <source>
        <dbReference type="EMBL" id="OAO13744.1"/>
    </source>
</evidence>
<gene>
    <name evidence="6" type="ORF">AV274_4552</name>
</gene>
<sequence>MAVRLSDADYARVRERCVQLIRADKTLGTREAAQFPTIPYNTIQYIYRQCYHQLESEEEARIAQRIAVYNDKYERGVSIQEILREEDLYMPIFLHQLVKFRYKLDDATAKRYLQNPSLLADPTLESIIKSYNWSGVSIISNHDKIRQSSGLEYEYLLKESLRNRGIPFQTEVQLR</sequence>
<dbReference type="InterPro" id="IPR029404">
    <property type="entry name" value="CDIN1"/>
</dbReference>
<evidence type="ECO:0000313" key="7">
    <source>
        <dbReference type="Proteomes" id="UP000078348"/>
    </source>
</evidence>
<name>A0A196SCK9_BLAHN</name>
<dbReference type="AlphaFoldDB" id="A0A196SCK9"/>
<dbReference type="GO" id="GO:0005737">
    <property type="term" value="C:cytoplasm"/>
    <property type="evidence" value="ECO:0007669"/>
    <property type="project" value="UniProtKB-SubCell"/>
</dbReference>
<dbReference type="PANTHER" id="PTHR31661:SF1">
    <property type="entry name" value="CDAN1-INTERACTING NUCLEASE 1"/>
    <property type="match status" value="1"/>
</dbReference>
<evidence type="ECO:0000256" key="1">
    <source>
        <dbReference type="ARBA" id="ARBA00004123"/>
    </source>
</evidence>
<evidence type="ECO:0000256" key="3">
    <source>
        <dbReference type="ARBA" id="ARBA00022490"/>
    </source>
</evidence>
<proteinExistence type="predicted"/>
<keyword evidence="4" id="KW-0539">Nucleus</keyword>
<keyword evidence="7" id="KW-1185">Reference proteome</keyword>
<comment type="subcellular location">
    <subcellularLocation>
        <location evidence="2">Cytoplasm</location>
    </subcellularLocation>
    <subcellularLocation>
        <location evidence="1">Nucleus</location>
    </subcellularLocation>
</comment>
<dbReference type="OrthoDB" id="1272at2759"/>
<dbReference type="Proteomes" id="UP000078348">
    <property type="component" value="Unassembled WGS sequence"/>
</dbReference>
<dbReference type="EMBL" id="LXWW01000329">
    <property type="protein sequence ID" value="OAO13744.1"/>
    <property type="molecule type" value="Genomic_DNA"/>
</dbReference>
<comment type="caution">
    <text evidence="6">The sequence shown here is derived from an EMBL/GenBank/DDBJ whole genome shotgun (WGS) entry which is preliminary data.</text>
</comment>
<accession>A0A196SCK9</accession>